<protein>
    <submittedName>
        <fullName evidence="4">Lipoprotein</fullName>
    </submittedName>
</protein>
<keyword evidence="4" id="KW-0449">Lipoprotein</keyword>
<evidence type="ECO:0000256" key="2">
    <source>
        <dbReference type="ARBA" id="ARBA00022729"/>
    </source>
</evidence>
<dbReference type="EMBL" id="JRYO01000259">
    <property type="protein sequence ID" value="KHE90495.1"/>
    <property type="molecule type" value="Genomic_DNA"/>
</dbReference>
<dbReference type="GO" id="GO:0016020">
    <property type="term" value="C:membrane"/>
    <property type="evidence" value="ECO:0007669"/>
    <property type="project" value="InterPro"/>
</dbReference>
<proteinExistence type="inferred from homology"/>
<comment type="similarity">
    <text evidence="1">Belongs to the MlaA family.</text>
</comment>
<evidence type="ECO:0000313" key="5">
    <source>
        <dbReference type="Proteomes" id="UP000030652"/>
    </source>
</evidence>
<keyword evidence="2 3" id="KW-0732">Signal</keyword>
<dbReference type="AlphaFoldDB" id="A0A0B0EIF3"/>
<dbReference type="GO" id="GO:0120010">
    <property type="term" value="P:intermembrane phospholipid transfer"/>
    <property type="evidence" value="ECO:0007669"/>
    <property type="project" value="TreeGrafter"/>
</dbReference>
<dbReference type="Pfam" id="PF04333">
    <property type="entry name" value="MlaA"/>
    <property type="match status" value="1"/>
</dbReference>
<name>A0A0B0EIF3_9BACT</name>
<feature type="chain" id="PRO_5002056616" evidence="3">
    <location>
        <begin position="25"/>
        <end position="276"/>
    </location>
</feature>
<sequence>MRKLVLLMCFSVLTMYTFNISLFAEDSTASREQPVVSESGDKNPVVDTSDIDEDVEYVDDENVDYVDISMDATFVKDSFPSYNRAVFAFNDKLYYYFFRPLSKGYKAVLPEVARLGVRNFFVNVRTPGRFFNCLFQGKFRGAGTELSRLIINSTIGGAGFSDPAKKYFHLDLQDEDFGQTLGSYNTGAGSHLELPFFGPSNVRDAFGLIIDTALDPVTLLMFVSPYAPTGAKAYIAINDISIDKGDTYEGLVEQAIDPYIAVQDAYAQNRAKKIKE</sequence>
<feature type="signal peptide" evidence="3">
    <location>
        <begin position="1"/>
        <end position="24"/>
    </location>
</feature>
<reference evidence="4 5" key="1">
    <citation type="submission" date="2014-10" db="EMBL/GenBank/DDBJ databases">
        <title>Draft genome of anammox bacterium scalindua brodae, obtained using differential coverage binning of sequence data from two enrichment reactors.</title>
        <authorList>
            <person name="Speth D.R."/>
            <person name="Russ L."/>
            <person name="Kartal B."/>
            <person name="Op den Camp H.J."/>
            <person name="Dutilh B.E."/>
            <person name="Jetten M.S."/>
        </authorList>
    </citation>
    <scope>NUCLEOTIDE SEQUENCE [LARGE SCALE GENOMIC DNA]</scope>
    <source>
        <strain evidence="4">RU1</strain>
    </source>
</reference>
<organism evidence="4 5">
    <name type="scientific">Candidatus Scalindua brodae</name>
    <dbReference type="NCBI Taxonomy" id="237368"/>
    <lineage>
        <taxon>Bacteria</taxon>
        <taxon>Pseudomonadati</taxon>
        <taxon>Planctomycetota</taxon>
        <taxon>Candidatus Brocadiia</taxon>
        <taxon>Candidatus Brocadiales</taxon>
        <taxon>Candidatus Scalinduaceae</taxon>
        <taxon>Candidatus Scalindua</taxon>
    </lineage>
</organism>
<dbReference type="eggNOG" id="COG2853">
    <property type="taxonomic scope" value="Bacteria"/>
</dbReference>
<evidence type="ECO:0000256" key="1">
    <source>
        <dbReference type="ARBA" id="ARBA00010634"/>
    </source>
</evidence>
<dbReference type="PRINTS" id="PR01805">
    <property type="entry name" value="VACJLIPOPROT"/>
</dbReference>
<evidence type="ECO:0000256" key="3">
    <source>
        <dbReference type="SAM" id="SignalP"/>
    </source>
</evidence>
<evidence type="ECO:0000313" key="4">
    <source>
        <dbReference type="EMBL" id="KHE90495.1"/>
    </source>
</evidence>
<comment type="caution">
    <text evidence="4">The sequence shown here is derived from an EMBL/GenBank/DDBJ whole genome shotgun (WGS) entry which is preliminary data.</text>
</comment>
<dbReference type="PATRIC" id="fig|237368.3.peg.4052"/>
<dbReference type="PANTHER" id="PTHR30035:SF3">
    <property type="entry name" value="INTERMEMBRANE PHOSPHOLIPID TRANSPORT SYSTEM LIPOPROTEIN MLAA"/>
    <property type="match status" value="1"/>
</dbReference>
<gene>
    <name evidence="4" type="ORF">SCABRO_03763</name>
</gene>
<dbReference type="InterPro" id="IPR007428">
    <property type="entry name" value="MlaA"/>
</dbReference>
<dbReference type="PANTHER" id="PTHR30035">
    <property type="entry name" value="LIPOPROTEIN VACJ-RELATED"/>
    <property type="match status" value="1"/>
</dbReference>
<dbReference type="Proteomes" id="UP000030652">
    <property type="component" value="Unassembled WGS sequence"/>
</dbReference>
<accession>A0A0B0EIF3</accession>